<dbReference type="InterPro" id="IPR011990">
    <property type="entry name" value="TPR-like_helical_dom_sf"/>
</dbReference>
<evidence type="ECO:0000313" key="3">
    <source>
        <dbReference type="EMBL" id="PFG49304.1"/>
    </source>
</evidence>
<name>A0A2A9FD63_9PSEU</name>
<feature type="compositionally biased region" description="Polar residues" evidence="2">
    <location>
        <begin position="1"/>
        <end position="12"/>
    </location>
</feature>
<sequence length="158" mass="17777">MAEQSITSQTAVVQHPPRRYRRATMTDAEPAPEPTGEAQVRAFRQAEELVGRRRPLDALKALEPLLDDESDKPSVQLLAGRAYFHSAQLRRAERAFTKVLELDPTDHYARFVLGRTLQRLGRLAEALAQLRMASAMNPIPEYLEAISEVRARITLSDS</sequence>
<proteinExistence type="predicted"/>
<dbReference type="Proteomes" id="UP000243542">
    <property type="component" value="Unassembled WGS sequence"/>
</dbReference>
<keyword evidence="4" id="KW-1185">Reference proteome</keyword>
<dbReference type="AlphaFoldDB" id="A0A2A9FD63"/>
<dbReference type="InterPro" id="IPR019734">
    <property type="entry name" value="TPR_rpt"/>
</dbReference>
<feature type="region of interest" description="Disordered" evidence="2">
    <location>
        <begin position="1"/>
        <end position="38"/>
    </location>
</feature>
<evidence type="ECO:0000313" key="4">
    <source>
        <dbReference type="Proteomes" id="UP000243542"/>
    </source>
</evidence>
<protein>
    <submittedName>
        <fullName evidence="3">Tetratricopeptide repeat protein</fullName>
    </submittedName>
</protein>
<dbReference type="PROSITE" id="PS50005">
    <property type="entry name" value="TPR"/>
    <property type="match status" value="1"/>
</dbReference>
<dbReference type="Pfam" id="PF13432">
    <property type="entry name" value="TPR_16"/>
    <property type="match status" value="1"/>
</dbReference>
<feature type="repeat" description="TPR" evidence="1">
    <location>
        <begin position="73"/>
        <end position="106"/>
    </location>
</feature>
<dbReference type="Pfam" id="PF14559">
    <property type="entry name" value="TPR_19"/>
    <property type="match status" value="1"/>
</dbReference>
<evidence type="ECO:0000256" key="1">
    <source>
        <dbReference type="PROSITE-ProRule" id="PRU00339"/>
    </source>
</evidence>
<evidence type="ECO:0000256" key="2">
    <source>
        <dbReference type="SAM" id="MobiDB-lite"/>
    </source>
</evidence>
<gene>
    <name evidence="3" type="ORF">ATK36_4449</name>
</gene>
<reference evidence="3 4" key="1">
    <citation type="submission" date="2017-10" db="EMBL/GenBank/DDBJ databases">
        <title>Sequencing the genomes of 1000 actinobacteria strains.</title>
        <authorList>
            <person name="Klenk H.-P."/>
        </authorList>
    </citation>
    <scope>NUCLEOTIDE SEQUENCE [LARGE SCALE GENOMIC DNA]</scope>
    <source>
        <strain evidence="3 4">DSM 46092</strain>
    </source>
</reference>
<organism evidence="3 4">
    <name type="scientific">Amycolatopsis sulphurea</name>
    <dbReference type="NCBI Taxonomy" id="76022"/>
    <lineage>
        <taxon>Bacteria</taxon>
        <taxon>Bacillati</taxon>
        <taxon>Actinomycetota</taxon>
        <taxon>Actinomycetes</taxon>
        <taxon>Pseudonocardiales</taxon>
        <taxon>Pseudonocardiaceae</taxon>
        <taxon>Amycolatopsis</taxon>
    </lineage>
</organism>
<dbReference type="EMBL" id="PDJK01000002">
    <property type="protein sequence ID" value="PFG49304.1"/>
    <property type="molecule type" value="Genomic_DNA"/>
</dbReference>
<accession>A0A2A9FD63</accession>
<comment type="caution">
    <text evidence="3">The sequence shown here is derived from an EMBL/GenBank/DDBJ whole genome shotgun (WGS) entry which is preliminary data.</text>
</comment>
<dbReference type="Gene3D" id="1.25.40.10">
    <property type="entry name" value="Tetratricopeptide repeat domain"/>
    <property type="match status" value="1"/>
</dbReference>
<dbReference type="SMART" id="SM00028">
    <property type="entry name" value="TPR"/>
    <property type="match status" value="2"/>
</dbReference>
<keyword evidence="1" id="KW-0802">TPR repeat</keyword>
<dbReference type="SUPFAM" id="SSF48452">
    <property type="entry name" value="TPR-like"/>
    <property type="match status" value="1"/>
</dbReference>